<dbReference type="SMART" id="SM00454">
    <property type="entry name" value="SAM"/>
    <property type="match status" value="1"/>
</dbReference>
<evidence type="ECO:0000259" key="2">
    <source>
        <dbReference type="PROSITE" id="PS50105"/>
    </source>
</evidence>
<feature type="region of interest" description="Disordered" evidence="1">
    <location>
        <begin position="51"/>
        <end position="75"/>
    </location>
</feature>
<dbReference type="PANTHER" id="PTHR46829:SF1">
    <property type="entry name" value="STERILE ALPHA MOTIF DOMAIN-CONTAINING PROTEIN 15"/>
    <property type="match status" value="1"/>
</dbReference>
<dbReference type="PROSITE" id="PS50105">
    <property type="entry name" value="SAM_DOMAIN"/>
    <property type="match status" value="1"/>
</dbReference>
<dbReference type="PANTHER" id="PTHR46829">
    <property type="entry name" value="STERILE ALPHA MOTIF DOMAIN-CONTAINING PROTEIN 15"/>
    <property type="match status" value="1"/>
</dbReference>
<sequence length="175" mass="19436">MDELTFSEIELDLKEVKTEPIIDVSGKIPADRTCAQICINYEPTSRHLSLAASRSTGRPGVPHLARPPDNDEEDSRVPRAVFWDSAQVGLWITSIGFPQYKQCLEANHITGLQLILLNGNSLPQMGITINNHIKIILKNVHQLLGITADNSRKSIVARPREEIGIIIILRSISNI</sequence>
<keyword evidence="4" id="KW-1185">Reference proteome</keyword>
<dbReference type="Gene3D" id="1.10.150.50">
    <property type="entry name" value="Transcription Factor, Ets-1"/>
    <property type="match status" value="1"/>
</dbReference>
<dbReference type="InterPro" id="IPR013761">
    <property type="entry name" value="SAM/pointed_sf"/>
</dbReference>
<dbReference type="EnsemblMetazoa" id="SMAR012875-RA">
    <property type="protein sequence ID" value="SMAR012875-PA"/>
    <property type="gene ID" value="SMAR012875"/>
</dbReference>
<dbReference type="PhylomeDB" id="T1JGA4"/>
<dbReference type="Pfam" id="PF07647">
    <property type="entry name" value="SAM_2"/>
    <property type="match status" value="1"/>
</dbReference>
<feature type="domain" description="SAM" evidence="2">
    <location>
        <begin position="83"/>
        <end position="146"/>
    </location>
</feature>
<dbReference type="HOGENOM" id="CLU_1534491_0_0_1"/>
<evidence type="ECO:0000313" key="4">
    <source>
        <dbReference type="Proteomes" id="UP000014500"/>
    </source>
</evidence>
<evidence type="ECO:0000313" key="3">
    <source>
        <dbReference type="EnsemblMetazoa" id="SMAR012875-PA"/>
    </source>
</evidence>
<dbReference type="Proteomes" id="UP000014500">
    <property type="component" value="Unassembled WGS sequence"/>
</dbReference>
<reference evidence="3" key="2">
    <citation type="submission" date="2015-02" db="UniProtKB">
        <authorList>
            <consortium name="EnsemblMetazoa"/>
        </authorList>
    </citation>
    <scope>IDENTIFICATION</scope>
</reference>
<dbReference type="InterPro" id="IPR001660">
    <property type="entry name" value="SAM"/>
</dbReference>
<proteinExistence type="predicted"/>
<evidence type="ECO:0000256" key="1">
    <source>
        <dbReference type="SAM" id="MobiDB-lite"/>
    </source>
</evidence>
<name>T1JGA4_STRMM</name>
<dbReference type="EMBL" id="JH432198">
    <property type="status" value="NOT_ANNOTATED_CDS"/>
    <property type="molecule type" value="Genomic_DNA"/>
</dbReference>
<protein>
    <recommendedName>
        <fullName evidence="2">SAM domain-containing protein</fullName>
    </recommendedName>
</protein>
<accession>T1JGA4</accession>
<dbReference type="AlphaFoldDB" id="T1JGA4"/>
<organism evidence="3 4">
    <name type="scientific">Strigamia maritima</name>
    <name type="common">European centipede</name>
    <name type="synonym">Geophilus maritimus</name>
    <dbReference type="NCBI Taxonomy" id="126957"/>
    <lineage>
        <taxon>Eukaryota</taxon>
        <taxon>Metazoa</taxon>
        <taxon>Ecdysozoa</taxon>
        <taxon>Arthropoda</taxon>
        <taxon>Myriapoda</taxon>
        <taxon>Chilopoda</taxon>
        <taxon>Pleurostigmophora</taxon>
        <taxon>Geophilomorpha</taxon>
        <taxon>Linotaeniidae</taxon>
        <taxon>Strigamia</taxon>
    </lineage>
</organism>
<reference evidence="4" key="1">
    <citation type="submission" date="2011-05" db="EMBL/GenBank/DDBJ databases">
        <authorList>
            <person name="Richards S.R."/>
            <person name="Qu J."/>
            <person name="Jiang H."/>
            <person name="Jhangiani S.N."/>
            <person name="Agravi P."/>
            <person name="Goodspeed R."/>
            <person name="Gross S."/>
            <person name="Mandapat C."/>
            <person name="Jackson L."/>
            <person name="Mathew T."/>
            <person name="Pu L."/>
            <person name="Thornton R."/>
            <person name="Saada N."/>
            <person name="Wilczek-Boney K.B."/>
            <person name="Lee S."/>
            <person name="Kovar C."/>
            <person name="Wu Y."/>
            <person name="Scherer S.E."/>
            <person name="Worley K.C."/>
            <person name="Muzny D.M."/>
            <person name="Gibbs R."/>
        </authorList>
    </citation>
    <scope>NUCLEOTIDE SEQUENCE</scope>
    <source>
        <strain evidence="4">Brora</strain>
    </source>
</reference>
<dbReference type="SUPFAM" id="SSF47769">
    <property type="entry name" value="SAM/Pointed domain"/>
    <property type="match status" value="1"/>
</dbReference>